<feature type="compositionally biased region" description="Basic and acidic residues" evidence="5">
    <location>
        <begin position="280"/>
        <end position="294"/>
    </location>
</feature>
<dbReference type="GO" id="GO:0008270">
    <property type="term" value="F:zinc ion binding"/>
    <property type="evidence" value="ECO:0007669"/>
    <property type="project" value="UniProtKB-KW"/>
</dbReference>
<feature type="non-terminal residue" evidence="7">
    <location>
        <position position="1"/>
    </location>
</feature>
<sequence length="424" mass="47387">SVFPSTNSPSGSPTPRHIIHTRGALAAVGASTTQNNHDQCDACGYGGRLMCCDSCPKAFHFTCLVPPLDVDNPPKGNWYCRECSSDKVSPSMPAQGPFQELIYKARCSNPKSFSLPDHIRYAFEDVGTGSHGEYIDLNKVKPEQRDRNGFLLEPDHTRILDENGKLIRCFSCKLPPSKAKLVMSCDYCDLHWHFDCLDPPLVIPAPPNKRWMCPCHVDHALPPLRRLASENNLSSIDNTVIEHPPQKKFQIDCDPEFYLNDALHKLPKNGNSDEDEDEKSNDHEDRSDSSEKKVAQKSLTNDLEDLKKSDDSNELQTDTKETSLNNNEAVIGEPHGTKRTNETTESSESISIKKTRQYEKEQGESSCAVADTSAIDSSKSDVEDNNDQPKQSLTKLSSSHSAIEERLGIDEEIYKQNPLRLLME</sequence>
<dbReference type="PROSITE" id="PS50016">
    <property type="entry name" value="ZF_PHD_2"/>
    <property type="match status" value="1"/>
</dbReference>
<dbReference type="Pfam" id="PF00628">
    <property type="entry name" value="PHD"/>
    <property type="match status" value="2"/>
</dbReference>
<dbReference type="EMBL" id="CAJVPV010030403">
    <property type="protein sequence ID" value="CAG8740711.1"/>
    <property type="molecule type" value="Genomic_DNA"/>
</dbReference>
<dbReference type="AlphaFoldDB" id="A0A9N9IK65"/>
<evidence type="ECO:0000256" key="5">
    <source>
        <dbReference type="SAM" id="MobiDB-lite"/>
    </source>
</evidence>
<feature type="non-terminal residue" evidence="7">
    <location>
        <position position="424"/>
    </location>
</feature>
<dbReference type="InterPro" id="IPR013083">
    <property type="entry name" value="Znf_RING/FYVE/PHD"/>
</dbReference>
<accession>A0A9N9IK65</accession>
<evidence type="ECO:0000259" key="6">
    <source>
        <dbReference type="PROSITE" id="PS50016"/>
    </source>
</evidence>
<evidence type="ECO:0000256" key="2">
    <source>
        <dbReference type="ARBA" id="ARBA00022771"/>
    </source>
</evidence>
<protein>
    <submittedName>
        <fullName evidence="7">6412_t:CDS:1</fullName>
    </submittedName>
</protein>
<feature type="domain" description="PHD-type" evidence="6">
    <location>
        <begin position="37"/>
        <end position="86"/>
    </location>
</feature>
<organism evidence="7 8">
    <name type="scientific">Acaulospora morrowiae</name>
    <dbReference type="NCBI Taxonomy" id="94023"/>
    <lineage>
        <taxon>Eukaryota</taxon>
        <taxon>Fungi</taxon>
        <taxon>Fungi incertae sedis</taxon>
        <taxon>Mucoromycota</taxon>
        <taxon>Glomeromycotina</taxon>
        <taxon>Glomeromycetes</taxon>
        <taxon>Diversisporales</taxon>
        <taxon>Acaulosporaceae</taxon>
        <taxon>Acaulospora</taxon>
    </lineage>
</organism>
<dbReference type="GO" id="GO:0032221">
    <property type="term" value="C:Rpd3S complex"/>
    <property type="evidence" value="ECO:0007669"/>
    <property type="project" value="TreeGrafter"/>
</dbReference>
<reference evidence="7" key="1">
    <citation type="submission" date="2021-06" db="EMBL/GenBank/DDBJ databases">
        <authorList>
            <person name="Kallberg Y."/>
            <person name="Tangrot J."/>
            <person name="Rosling A."/>
        </authorList>
    </citation>
    <scope>NUCLEOTIDE SEQUENCE</scope>
    <source>
        <strain evidence="7">CL551</strain>
    </source>
</reference>
<evidence type="ECO:0000256" key="4">
    <source>
        <dbReference type="PROSITE-ProRule" id="PRU00146"/>
    </source>
</evidence>
<feature type="compositionally biased region" description="Polar residues" evidence="5">
    <location>
        <begin position="388"/>
        <end position="401"/>
    </location>
</feature>
<dbReference type="InterPro" id="IPR052819">
    <property type="entry name" value="Chromatin_regulatory_protein"/>
</dbReference>
<dbReference type="PANTHER" id="PTHR47636">
    <property type="entry name" value="TRANSCRIPTIONAL REGULATORY PROTEIN RCO1"/>
    <property type="match status" value="1"/>
</dbReference>
<dbReference type="PANTHER" id="PTHR47636:SF1">
    <property type="entry name" value="TRANSCRIPTIONAL REGULATORY PROTEIN RCO1"/>
    <property type="match status" value="1"/>
</dbReference>
<evidence type="ECO:0000256" key="1">
    <source>
        <dbReference type="ARBA" id="ARBA00022723"/>
    </source>
</evidence>
<feature type="region of interest" description="Disordered" evidence="5">
    <location>
        <begin position="264"/>
        <end position="402"/>
    </location>
</feature>
<keyword evidence="8" id="KW-1185">Reference proteome</keyword>
<comment type="caution">
    <text evidence="7">The sequence shown here is derived from an EMBL/GenBank/DDBJ whole genome shotgun (WGS) entry which is preliminary data.</text>
</comment>
<keyword evidence="3" id="KW-0862">Zinc</keyword>
<dbReference type="SMART" id="SM00249">
    <property type="entry name" value="PHD"/>
    <property type="match status" value="2"/>
</dbReference>
<dbReference type="InterPro" id="IPR011011">
    <property type="entry name" value="Znf_FYVE_PHD"/>
</dbReference>
<dbReference type="CDD" id="cd15539">
    <property type="entry name" value="PHD1_AIRE"/>
    <property type="match status" value="1"/>
</dbReference>
<name>A0A9N9IK65_9GLOM</name>
<dbReference type="Proteomes" id="UP000789342">
    <property type="component" value="Unassembled WGS sequence"/>
</dbReference>
<evidence type="ECO:0000256" key="3">
    <source>
        <dbReference type="ARBA" id="ARBA00022833"/>
    </source>
</evidence>
<feature type="compositionally biased region" description="Basic and acidic residues" evidence="5">
    <location>
        <begin position="304"/>
        <end position="321"/>
    </location>
</feature>
<dbReference type="OrthoDB" id="5876363at2759"/>
<dbReference type="PROSITE" id="PS01359">
    <property type="entry name" value="ZF_PHD_1"/>
    <property type="match status" value="1"/>
</dbReference>
<dbReference type="InterPro" id="IPR001965">
    <property type="entry name" value="Znf_PHD"/>
</dbReference>
<feature type="compositionally biased region" description="Low complexity" evidence="5">
    <location>
        <begin position="343"/>
        <end position="352"/>
    </location>
</feature>
<dbReference type="SUPFAM" id="SSF57903">
    <property type="entry name" value="FYVE/PHD zinc finger"/>
    <property type="match status" value="2"/>
</dbReference>
<evidence type="ECO:0000313" key="8">
    <source>
        <dbReference type="Proteomes" id="UP000789342"/>
    </source>
</evidence>
<proteinExistence type="predicted"/>
<dbReference type="Gene3D" id="2.30.30.1150">
    <property type="match status" value="1"/>
</dbReference>
<keyword evidence="2 4" id="KW-0863">Zinc-finger</keyword>
<gene>
    <name evidence="7" type="ORF">AMORRO_LOCUS14695</name>
</gene>
<dbReference type="InterPro" id="IPR019787">
    <property type="entry name" value="Znf_PHD-finger"/>
</dbReference>
<dbReference type="InterPro" id="IPR019786">
    <property type="entry name" value="Zinc_finger_PHD-type_CS"/>
</dbReference>
<dbReference type="GO" id="GO:0006357">
    <property type="term" value="P:regulation of transcription by RNA polymerase II"/>
    <property type="evidence" value="ECO:0007669"/>
    <property type="project" value="TreeGrafter"/>
</dbReference>
<evidence type="ECO:0000313" key="7">
    <source>
        <dbReference type="EMBL" id="CAG8740711.1"/>
    </source>
</evidence>
<keyword evidence="1" id="KW-0479">Metal-binding</keyword>
<dbReference type="Gene3D" id="3.30.40.10">
    <property type="entry name" value="Zinc/RING finger domain, C3HC4 (zinc finger)"/>
    <property type="match status" value="1"/>
</dbReference>